<dbReference type="STRING" id="264201.pc1102"/>
<evidence type="ECO:0000256" key="6">
    <source>
        <dbReference type="ARBA" id="ARBA00023167"/>
    </source>
</evidence>
<dbReference type="SUPFAM" id="SSF55347">
    <property type="entry name" value="Glyceraldehyde-3-phosphate dehydrogenase-like, C-terminal domain"/>
    <property type="match status" value="1"/>
</dbReference>
<dbReference type="PANTHER" id="PTHR46718:SF1">
    <property type="entry name" value="ASPARTATE-SEMIALDEHYDE DEHYDROGENASE"/>
    <property type="match status" value="1"/>
</dbReference>
<dbReference type="GO" id="GO:0051287">
    <property type="term" value="F:NAD binding"/>
    <property type="evidence" value="ECO:0007669"/>
    <property type="project" value="InterPro"/>
</dbReference>
<dbReference type="InterPro" id="IPR005676">
    <property type="entry name" value="Asp_semi-ald_DH_pep-lack"/>
</dbReference>
<dbReference type="CDD" id="cd02315">
    <property type="entry name" value="ScASADH_like_N"/>
    <property type="match status" value="1"/>
</dbReference>
<dbReference type="Gene3D" id="3.40.50.720">
    <property type="entry name" value="NAD(P)-binding Rossmann-like Domain"/>
    <property type="match status" value="1"/>
</dbReference>
<evidence type="ECO:0000313" key="10">
    <source>
        <dbReference type="Proteomes" id="UP000000529"/>
    </source>
</evidence>
<dbReference type="GO" id="GO:0009088">
    <property type="term" value="P:threonine biosynthetic process"/>
    <property type="evidence" value="ECO:0007669"/>
    <property type="project" value="UniProtKB-KW"/>
</dbReference>
<organism evidence="9 10">
    <name type="scientific">Protochlamydia amoebophila (strain UWE25)</name>
    <dbReference type="NCBI Taxonomy" id="264201"/>
    <lineage>
        <taxon>Bacteria</taxon>
        <taxon>Pseudomonadati</taxon>
        <taxon>Chlamydiota</taxon>
        <taxon>Chlamydiia</taxon>
        <taxon>Parachlamydiales</taxon>
        <taxon>Parachlamydiaceae</taxon>
        <taxon>Candidatus Protochlamydia</taxon>
    </lineage>
</organism>
<feature type="domain" description="Semialdehyde dehydrogenase NAD-binding" evidence="8">
    <location>
        <begin position="13"/>
        <end position="137"/>
    </location>
</feature>
<dbReference type="NCBIfam" id="TIGR00978">
    <property type="entry name" value="asd_EA"/>
    <property type="match status" value="1"/>
</dbReference>
<dbReference type="GO" id="GO:0004073">
    <property type="term" value="F:aspartate-semialdehyde dehydrogenase activity"/>
    <property type="evidence" value="ECO:0007669"/>
    <property type="project" value="UniProtKB-ARBA"/>
</dbReference>
<keyword evidence="4" id="KW-0521">NADP</keyword>
<dbReference type="NCBIfam" id="NF006416">
    <property type="entry name" value="PRK08664.1"/>
    <property type="match status" value="1"/>
</dbReference>
<dbReference type="GO" id="GO:0050661">
    <property type="term" value="F:NADP binding"/>
    <property type="evidence" value="ECO:0007669"/>
    <property type="project" value="InterPro"/>
</dbReference>
<dbReference type="Pfam" id="PF01118">
    <property type="entry name" value="Semialdhyde_dh"/>
    <property type="match status" value="1"/>
</dbReference>
<dbReference type="FunFam" id="3.30.360.10:FF:000016">
    <property type="entry name" value="Probable aspartate-semialdehyde dehydrogenase"/>
    <property type="match status" value="1"/>
</dbReference>
<keyword evidence="3" id="KW-0791">Threonine biosynthesis</keyword>
<dbReference type="KEGG" id="pcu:PC_RS05320"/>
<dbReference type="InterPro" id="IPR000534">
    <property type="entry name" value="Semialdehyde_DH_NAD-bd"/>
</dbReference>
<evidence type="ECO:0000256" key="3">
    <source>
        <dbReference type="ARBA" id="ARBA00022697"/>
    </source>
</evidence>
<proteinExistence type="inferred from homology"/>
<feature type="active site" description="Proton acceptor" evidence="7">
    <location>
        <position position="245"/>
    </location>
</feature>
<dbReference type="RefSeq" id="WP_011175652.1">
    <property type="nucleotide sequence ID" value="NC_005861.2"/>
</dbReference>
<dbReference type="Proteomes" id="UP000000529">
    <property type="component" value="Chromosome"/>
</dbReference>
<dbReference type="CDD" id="cd18130">
    <property type="entry name" value="ASADH_C_arch_fung_like"/>
    <property type="match status" value="1"/>
</dbReference>
<dbReference type="SUPFAM" id="SSF51735">
    <property type="entry name" value="NAD(P)-binding Rossmann-fold domains"/>
    <property type="match status" value="1"/>
</dbReference>
<evidence type="ECO:0000256" key="4">
    <source>
        <dbReference type="ARBA" id="ARBA00022857"/>
    </source>
</evidence>
<dbReference type="SMART" id="SM00859">
    <property type="entry name" value="Semialdhyde_dh"/>
    <property type="match status" value="1"/>
</dbReference>
<dbReference type="EMBL" id="BX908798">
    <property type="protein sequence ID" value="CAF23826.1"/>
    <property type="molecule type" value="Genomic_DNA"/>
</dbReference>
<dbReference type="OrthoDB" id="9805684at2"/>
<feature type="active site" description="Acyl-thioester intermediate" evidence="7">
    <location>
        <position position="153"/>
    </location>
</feature>
<accession>Q6MC73</accession>
<keyword evidence="6" id="KW-0486">Methionine biosynthesis</keyword>
<dbReference type="InterPro" id="IPR051823">
    <property type="entry name" value="ASADH-related"/>
</dbReference>
<dbReference type="PANTHER" id="PTHR46718">
    <property type="entry name" value="ASPARTATE-SEMIALDEHYDE DEHYDROGENASE"/>
    <property type="match status" value="1"/>
</dbReference>
<gene>
    <name evidence="9" type="ORF">PC_RS05320</name>
</gene>
<dbReference type="AlphaFoldDB" id="Q6MC73"/>
<evidence type="ECO:0000256" key="2">
    <source>
        <dbReference type="ARBA" id="ARBA00022605"/>
    </source>
</evidence>
<comment type="similarity">
    <text evidence="1">Belongs to the aspartate-semialdehyde dehydrogenase family.</text>
</comment>
<dbReference type="InterPro" id="IPR012280">
    <property type="entry name" value="Semialdhyde_DH_dimer_dom"/>
</dbReference>
<dbReference type="Pfam" id="PF02774">
    <property type="entry name" value="Semialdhyde_dhC"/>
    <property type="match status" value="1"/>
</dbReference>
<evidence type="ECO:0000313" key="9">
    <source>
        <dbReference type="EMBL" id="CAF23826.1"/>
    </source>
</evidence>
<evidence type="ECO:0000256" key="5">
    <source>
        <dbReference type="ARBA" id="ARBA00023002"/>
    </source>
</evidence>
<dbReference type="GO" id="GO:0046983">
    <property type="term" value="F:protein dimerization activity"/>
    <property type="evidence" value="ECO:0007669"/>
    <property type="project" value="InterPro"/>
</dbReference>
<protein>
    <recommendedName>
        <fullName evidence="8">Semialdehyde dehydrogenase NAD-binding domain-containing protein</fullName>
    </recommendedName>
</protein>
<keyword evidence="2" id="KW-0028">Amino-acid biosynthesis</keyword>
<dbReference type="eggNOG" id="COG0136">
    <property type="taxonomic scope" value="Bacteria"/>
</dbReference>
<keyword evidence="10" id="KW-1185">Reference proteome</keyword>
<dbReference type="PIRSF" id="PIRSF000148">
    <property type="entry name" value="ASA_dh"/>
    <property type="match status" value="1"/>
</dbReference>
<dbReference type="InterPro" id="IPR036291">
    <property type="entry name" value="NAD(P)-bd_dom_sf"/>
</dbReference>
<dbReference type="GO" id="GO:0009086">
    <property type="term" value="P:methionine biosynthetic process"/>
    <property type="evidence" value="ECO:0007669"/>
    <property type="project" value="UniProtKB-KW"/>
</dbReference>
<evidence type="ECO:0000256" key="1">
    <source>
        <dbReference type="ARBA" id="ARBA00010584"/>
    </source>
</evidence>
<name>Q6MC73_PARUW</name>
<reference evidence="9 10" key="1">
    <citation type="journal article" date="2004" name="Science">
        <title>Illuminating the evolutionary history of chlamydiae.</title>
        <authorList>
            <person name="Horn M."/>
            <person name="Collingro A."/>
            <person name="Schmitz-Esser S."/>
            <person name="Beier C.L."/>
            <person name="Purkhold U."/>
            <person name="Fartmann B."/>
            <person name="Brandt P."/>
            <person name="Nyakatura G.J."/>
            <person name="Droege M."/>
            <person name="Frishman D."/>
            <person name="Rattei T."/>
            <person name="Mewes H."/>
            <person name="Wagner M."/>
        </authorList>
    </citation>
    <scope>NUCLEOTIDE SEQUENCE [LARGE SCALE GENOMIC DNA]</scope>
    <source>
        <strain evidence="9 10">UWE25</strain>
    </source>
</reference>
<sequence length="355" mass="39078">MMSGDFFFRNKIPVAILGATGCVGQKFVQLLSKHPWFEIFALCASEKSAGKTYQEAVHWTLPTPIPDEVKQMQVLTCETSLDCQLVFSALDSSIAGFIETRFAEAGHLVISNSRNHRMEANVPLVIGEVNPEHLELAKSQPFQRGMIITNPNCSVIGMVMALKPLMPLGIDAVHVVTMQAISGAGYPGVASLDINDNIIPFIKGEEGKLESEPLKILGDLQGTTLQPASIKISAQCNRVPIIDGHVACLSIKLNGSASPETIIQAWREFSGEPQKFQLPSAPLHPIYYFDDPFYPQPRFHRLLDKEMAVSIGRLRPCSLMDYKFTLLSHNMTRGAAGSALLNAELLVKKGWVYWS</sequence>
<dbReference type="HOGENOM" id="CLU_049966_1_0_0"/>
<dbReference type="Gene3D" id="3.30.360.10">
    <property type="entry name" value="Dihydrodipicolinate Reductase, domain 2"/>
    <property type="match status" value="1"/>
</dbReference>
<evidence type="ECO:0000259" key="8">
    <source>
        <dbReference type="SMART" id="SM00859"/>
    </source>
</evidence>
<evidence type="ECO:0000256" key="7">
    <source>
        <dbReference type="PIRSR" id="PIRSR000148-1"/>
    </source>
</evidence>
<keyword evidence="5" id="KW-0560">Oxidoreductase</keyword>